<evidence type="ECO:0000256" key="1">
    <source>
        <dbReference type="SAM" id="MobiDB-lite"/>
    </source>
</evidence>
<comment type="caution">
    <text evidence="2">The sequence shown here is derived from an EMBL/GenBank/DDBJ whole genome shotgun (WGS) entry which is preliminary data.</text>
</comment>
<feature type="compositionally biased region" description="Acidic residues" evidence="1">
    <location>
        <begin position="152"/>
        <end position="164"/>
    </location>
</feature>
<dbReference type="Proteomes" id="UP000246991">
    <property type="component" value="Unassembled WGS sequence"/>
</dbReference>
<accession>A0A317SPY0</accession>
<proteinExistence type="predicted"/>
<sequence>MYPYAALCLVFSQAWRVEMMICRVSTNYVLPLETVRNVGGSHCVTPRELPELFRNAQQVTHPVRPDAEELMYIAQPIVAFSDQSFISLPTPENGPKLQAPLHLKPPVSPHIQPSPQAKNTTRDAGTKKQAKPKNTSRNRTIGKIGGAHGSSGEEEEEEEEEEGTQDLRGDGNEGRR</sequence>
<gene>
    <name evidence="2" type="ORF">C7212DRAFT_343672</name>
</gene>
<name>A0A317SPY0_9PEZI</name>
<evidence type="ECO:0000313" key="3">
    <source>
        <dbReference type="Proteomes" id="UP000246991"/>
    </source>
</evidence>
<feature type="compositionally biased region" description="Basic and acidic residues" evidence="1">
    <location>
        <begin position="165"/>
        <end position="176"/>
    </location>
</feature>
<feature type="region of interest" description="Disordered" evidence="1">
    <location>
        <begin position="89"/>
        <end position="176"/>
    </location>
</feature>
<reference evidence="2 3" key="1">
    <citation type="submission" date="2018-03" db="EMBL/GenBank/DDBJ databases">
        <title>Genomes of Pezizomycetes fungi and the evolution of truffles.</title>
        <authorList>
            <person name="Murat C."/>
            <person name="Payen T."/>
            <person name="Noel B."/>
            <person name="Kuo A."/>
            <person name="Martin F.M."/>
        </authorList>
    </citation>
    <scope>NUCLEOTIDE SEQUENCE [LARGE SCALE GENOMIC DNA]</scope>
    <source>
        <strain evidence="2">091103-1</strain>
    </source>
</reference>
<protein>
    <submittedName>
        <fullName evidence="2">Uncharacterized protein</fullName>
    </submittedName>
</protein>
<evidence type="ECO:0000313" key="2">
    <source>
        <dbReference type="EMBL" id="PWW76479.1"/>
    </source>
</evidence>
<keyword evidence="3" id="KW-1185">Reference proteome</keyword>
<organism evidence="2 3">
    <name type="scientific">Tuber magnatum</name>
    <name type="common">white Piedmont truffle</name>
    <dbReference type="NCBI Taxonomy" id="42249"/>
    <lineage>
        <taxon>Eukaryota</taxon>
        <taxon>Fungi</taxon>
        <taxon>Dikarya</taxon>
        <taxon>Ascomycota</taxon>
        <taxon>Pezizomycotina</taxon>
        <taxon>Pezizomycetes</taxon>
        <taxon>Pezizales</taxon>
        <taxon>Tuberaceae</taxon>
        <taxon>Tuber</taxon>
    </lineage>
</organism>
<dbReference type="EMBL" id="PYWC01000033">
    <property type="protein sequence ID" value="PWW76479.1"/>
    <property type="molecule type" value="Genomic_DNA"/>
</dbReference>
<dbReference type="AlphaFoldDB" id="A0A317SPY0"/>